<evidence type="ECO:0000313" key="3">
    <source>
        <dbReference type="Proteomes" id="UP000054826"/>
    </source>
</evidence>
<name>A0A0V1GRU7_TRIPS</name>
<organism evidence="2 3">
    <name type="scientific">Trichinella pseudospiralis</name>
    <name type="common">Parasitic roundworm</name>
    <dbReference type="NCBI Taxonomy" id="6337"/>
    <lineage>
        <taxon>Eukaryota</taxon>
        <taxon>Metazoa</taxon>
        <taxon>Ecdysozoa</taxon>
        <taxon>Nematoda</taxon>
        <taxon>Enoplea</taxon>
        <taxon>Dorylaimia</taxon>
        <taxon>Trichinellida</taxon>
        <taxon>Trichinellidae</taxon>
        <taxon>Trichinella</taxon>
    </lineage>
</organism>
<evidence type="ECO:0000313" key="2">
    <source>
        <dbReference type="EMBL" id="KRZ01035.1"/>
    </source>
</evidence>
<dbReference type="AlphaFoldDB" id="A0A0V1GRU7"/>
<feature type="region of interest" description="Disordered" evidence="1">
    <location>
        <begin position="1"/>
        <end position="33"/>
    </location>
</feature>
<accession>A0A0V1GRU7</accession>
<protein>
    <submittedName>
        <fullName evidence="2">Uncharacterized protein</fullName>
    </submittedName>
</protein>
<gene>
    <name evidence="2" type="ORF">T4C_7372</name>
</gene>
<sequence>MHAKQNSSIIAQKTAKNHRGLKGISLDRPNVVG</sequence>
<evidence type="ECO:0000256" key="1">
    <source>
        <dbReference type="SAM" id="MobiDB-lite"/>
    </source>
</evidence>
<feature type="compositionally biased region" description="Polar residues" evidence="1">
    <location>
        <begin position="1"/>
        <end position="11"/>
    </location>
</feature>
<reference evidence="2 3" key="1">
    <citation type="submission" date="2015-01" db="EMBL/GenBank/DDBJ databases">
        <title>Evolution of Trichinella species and genotypes.</title>
        <authorList>
            <person name="Korhonen P.K."/>
            <person name="Edoardo P."/>
            <person name="Giuseppe L.R."/>
            <person name="Gasser R.B."/>
        </authorList>
    </citation>
    <scope>NUCLEOTIDE SEQUENCE [LARGE SCALE GENOMIC DNA]</scope>
    <source>
        <strain evidence="2">ISS176</strain>
    </source>
</reference>
<comment type="caution">
    <text evidence="2">The sequence shown here is derived from an EMBL/GenBank/DDBJ whole genome shotgun (WGS) entry which is preliminary data.</text>
</comment>
<dbReference type="Proteomes" id="UP000054826">
    <property type="component" value="Unassembled WGS sequence"/>
</dbReference>
<proteinExistence type="predicted"/>
<dbReference type="EMBL" id="JYDV01000938">
    <property type="protein sequence ID" value="KRZ01035.1"/>
    <property type="molecule type" value="Genomic_DNA"/>
</dbReference>